<dbReference type="InterPro" id="IPR001611">
    <property type="entry name" value="Leu-rich_rpt"/>
</dbReference>
<dbReference type="Pfam" id="PF13855">
    <property type="entry name" value="LRR_8"/>
    <property type="match status" value="2"/>
</dbReference>
<dbReference type="InterPro" id="IPR003591">
    <property type="entry name" value="Leu-rich_rpt_typical-subtyp"/>
</dbReference>
<evidence type="ECO:0000256" key="2">
    <source>
        <dbReference type="ARBA" id="ARBA00022737"/>
    </source>
</evidence>
<dbReference type="PANTHER" id="PTHR24366:SF96">
    <property type="entry name" value="LEUCINE RICH REPEAT CONTAINING 53"/>
    <property type="match status" value="1"/>
</dbReference>
<keyword evidence="4" id="KW-1185">Reference proteome</keyword>
<dbReference type="AlphaFoldDB" id="A0A0L7QXM7"/>
<dbReference type="OrthoDB" id="10022853at2759"/>
<proteinExistence type="predicted"/>
<accession>A0A0L7QXM7</accession>
<evidence type="ECO:0000313" key="3">
    <source>
        <dbReference type="EMBL" id="KOC63360.1"/>
    </source>
</evidence>
<sequence>SNHLTSLDGDWGYTKDTLTNAFFGDNSIIEIPKIFSTFESLVWLNLDNNNIEEFSEDSLPRNMHTLSLNSNLLKSFPSSLKALKDLTWLYLRGNNFKNLELPDFQSSNLELVDVSENCIEWIRTPSLTNRTLRIKDFNLDSNKLTLLPAGMFDRLEIKRIHLSTNSVKNIDDNAFRGLEDILEYLNLENNDLPSVPNAVSRLRNLSYLYLANNDIRNISGDAFHEFAEDLRALSLATNSLDAVPVAALSRYLLF</sequence>
<feature type="non-terminal residue" evidence="3">
    <location>
        <position position="1"/>
    </location>
</feature>
<dbReference type="PANTHER" id="PTHR24366">
    <property type="entry name" value="IG(IMMUNOGLOBULIN) AND LRR(LEUCINE RICH REPEAT) DOMAINS"/>
    <property type="match status" value="1"/>
</dbReference>
<keyword evidence="1" id="KW-0433">Leucine-rich repeat</keyword>
<dbReference type="SUPFAM" id="SSF52058">
    <property type="entry name" value="L domain-like"/>
    <property type="match status" value="1"/>
</dbReference>
<name>A0A0L7QXM7_9HYME</name>
<gene>
    <name evidence="3" type="ORF">WH47_04712</name>
</gene>
<dbReference type="PROSITE" id="PS51450">
    <property type="entry name" value="LRR"/>
    <property type="match status" value="2"/>
</dbReference>
<dbReference type="EMBL" id="KQ414702">
    <property type="protein sequence ID" value="KOC63360.1"/>
    <property type="molecule type" value="Genomic_DNA"/>
</dbReference>
<evidence type="ECO:0000256" key="1">
    <source>
        <dbReference type="ARBA" id="ARBA00022614"/>
    </source>
</evidence>
<reference evidence="3 4" key="1">
    <citation type="submission" date="2015-07" db="EMBL/GenBank/DDBJ databases">
        <title>The genome of Habropoda laboriosa.</title>
        <authorList>
            <person name="Pan H."/>
            <person name="Kapheim K."/>
        </authorList>
    </citation>
    <scope>NUCLEOTIDE SEQUENCE [LARGE SCALE GENOMIC DNA]</scope>
    <source>
        <strain evidence="3">0110345459</strain>
    </source>
</reference>
<keyword evidence="2" id="KW-0677">Repeat</keyword>
<dbReference type="Gene3D" id="3.80.10.10">
    <property type="entry name" value="Ribonuclease Inhibitor"/>
    <property type="match status" value="2"/>
</dbReference>
<dbReference type="InterPro" id="IPR032675">
    <property type="entry name" value="LRR_dom_sf"/>
</dbReference>
<dbReference type="Proteomes" id="UP000053825">
    <property type="component" value="Unassembled WGS sequence"/>
</dbReference>
<protein>
    <submittedName>
        <fullName evidence="3">Leucine-rich repeat-containing protein 40</fullName>
    </submittedName>
</protein>
<organism evidence="3 4">
    <name type="scientific">Habropoda laboriosa</name>
    <dbReference type="NCBI Taxonomy" id="597456"/>
    <lineage>
        <taxon>Eukaryota</taxon>
        <taxon>Metazoa</taxon>
        <taxon>Ecdysozoa</taxon>
        <taxon>Arthropoda</taxon>
        <taxon>Hexapoda</taxon>
        <taxon>Insecta</taxon>
        <taxon>Pterygota</taxon>
        <taxon>Neoptera</taxon>
        <taxon>Endopterygota</taxon>
        <taxon>Hymenoptera</taxon>
        <taxon>Apocrita</taxon>
        <taxon>Aculeata</taxon>
        <taxon>Apoidea</taxon>
        <taxon>Anthophila</taxon>
        <taxon>Apidae</taxon>
        <taxon>Habropoda</taxon>
    </lineage>
</organism>
<dbReference type="SMART" id="SM00369">
    <property type="entry name" value="LRR_TYP"/>
    <property type="match status" value="4"/>
</dbReference>
<evidence type="ECO:0000313" key="4">
    <source>
        <dbReference type="Proteomes" id="UP000053825"/>
    </source>
</evidence>
<dbReference type="STRING" id="597456.A0A0L7QXM7"/>